<dbReference type="CDD" id="cd00637">
    <property type="entry name" value="7tm_classA_rhodopsin-like"/>
    <property type="match status" value="1"/>
</dbReference>
<evidence type="ECO:0000256" key="6">
    <source>
        <dbReference type="ARBA" id="ARBA00022670"/>
    </source>
</evidence>
<protein>
    <submittedName>
        <fullName evidence="21">Carboxypeptidase</fullName>
    </submittedName>
</protein>
<keyword evidence="16" id="KW-0675">Receptor</keyword>
<evidence type="ECO:0000256" key="9">
    <source>
        <dbReference type="ARBA" id="ARBA00022729"/>
    </source>
</evidence>
<gene>
    <name evidence="21" type="ORF">KGM_202239</name>
</gene>
<evidence type="ECO:0000256" key="3">
    <source>
        <dbReference type="ARBA" id="ARBA00005988"/>
    </source>
</evidence>
<accession>A0A212F2Y7</accession>
<dbReference type="AlphaFoldDB" id="A0A212F2Y7"/>
<keyword evidence="11" id="KW-0862">Zinc</keyword>
<keyword evidence="5 21" id="KW-0121">Carboxypeptidase</keyword>
<feature type="compositionally biased region" description="Polar residues" evidence="17">
    <location>
        <begin position="218"/>
        <end position="236"/>
    </location>
</feature>
<feature type="active site" description="Proton donor/acceptor" evidence="15">
    <location>
        <position position="751"/>
    </location>
</feature>
<dbReference type="EMBL" id="AGBW02010665">
    <property type="protein sequence ID" value="OWR48083.1"/>
    <property type="molecule type" value="Genomic_DNA"/>
</dbReference>
<comment type="similarity">
    <text evidence="3 15">Belongs to the peptidase M14 family.</text>
</comment>
<dbReference type="Pfam" id="PF00246">
    <property type="entry name" value="Peptidase_M14"/>
    <property type="match status" value="1"/>
</dbReference>
<feature type="compositionally biased region" description="Basic and acidic residues" evidence="17">
    <location>
        <begin position="261"/>
        <end position="278"/>
    </location>
</feature>
<evidence type="ECO:0000256" key="17">
    <source>
        <dbReference type="SAM" id="MobiDB-lite"/>
    </source>
</evidence>
<dbReference type="InterPro" id="IPR000834">
    <property type="entry name" value="Peptidase_M14"/>
</dbReference>
<feature type="domain" description="Peptidase M14" evidence="20">
    <location>
        <begin position="488"/>
        <end position="784"/>
    </location>
</feature>
<keyword evidence="16" id="KW-0807">Transducer</keyword>
<dbReference type="eggNOG" id="KOG2650">
    <property type="taxonomic scope" value="Eukaryota"/>
</dbReference>
<feature type="transmembrane region" description="Helical" evidence="18">
    <location>
        <begin position="365"/>
        <end position="383"/>
    </location>
</feature>
<dbReference type="PANTHER" id="PTHR11705:SF140">
    <property type="entry name" value="FI02848P-RELATED"/>
    <property type="match status" value="1"/>
</dbReference>
<comment type="subcellular location">
    <subcellularLocation>
        <location evidence="2">Membrane</location>
    </subcellularLocation>
</comment>
<evidence type="ECO:0000256" key="2">
    <source>
        <dbReference type="ARBA" id="ARBA00004370"/>
    </source>
</evidence>
<evidence type="ECO:0000256" key="4">
    <source>
        <dbReference type="ARBA" id="ARBA00010663"/>
    </source>
</evidence>
<feature type="domain" description="G-protein coupled receptors family 1 profile" evidence="19">
    <location>
        <begin position="1"/>
        <end position="351"/>
    </location>
</feature>
<dbReference type="GO" id="GO:0004930">
    <property type="term" value="F:G protein-coupled receptor activity"/>
    <property type="evidence" value="ECO:0007669"/>
    <property type="project" value="UniProtKB-KW"/>
</dbReference>
<organism evidence="21 22">
    <name type="scientific">Danaus plexippus plexippus</name>
    <dbReference type="NCBI Taxonomy" id="278856"/>
    <lineage>
        <taxon>Eukaryota</taxon>
        <taxon>Metazoa</taxon>
        <taxon>Ecdysozoa</taxon>
        <taxon>Arthropoda</taxon>
        <taxon>Hexapoda</taxon>
        <taxon>Insecta</taxon>
        <taxon>Pterygota</taxon>
        <taxon>Neoptera</taxon>
        <taxon>Endopterygota</taxon>
        <taxon>Lepidoptera</taxon>
        <taxon>Glossata</taxon>
        <taxon>Ditrysia</taxon>
        <taxon>Papilionoidea</taxon>
        <taxon>Nymphalidae</taxon>
        <taxon>Danainae</taxon>
        <taxon>Danaini</taxon>
        <taxon>Danaina</taxon>
        <taxon>Danaus</taxon>
        <taxon>Danaus</taxon>
    </lineage>
</organism>
<feature type="transmembrane region" description="Helical" evidence="18">
    <location>
        <begin position="335"/>
        <end position="353"/>
    </location>
</feature>
<dbReference type="SUPFAM" id="SSF53187">
    <property type="entry name" value="Zn-dependent exopeptidases"/>
    <property type="match status" value="1"/>
</dbReference>
<dbReference type="Gene3D" id="1.20.1070.10">
    <property type="entry name" value="Rhodopsin 7-helix transmembrane proteins"/>
    <property type="match status" value="2"/>
</dbReference>
<comment type="cofactor">
    <cofactor evidence="1">
        <name>Zn(2+)</name>
        <dbReference type="ChEBI" id="CHEBI:29105"/>
    </cofactor>
</comment>
<keyword evidence="13" id="KW-0482">Metalloprotease</keyword>
<dbReference type="GO" id="GO:0008270">
    <property type="term" value="F:zinc ion binding"/>
    <property type="evidence" value="ECO:0007669"/>
    <property type="project" value="InterPro"/>
</dbReference>
<evidence type="ECO:0000256" key="1">
    <source>
        <dbReference type="ARBA" id="ARBA00001947"/>
    </source>
</evidence>
<dbReference type="InParanoid" id="A0A212F2Y7"/>
<sequence length="788" mass="89969">MIIGVSIMFGVSIENPMSCNPLCIFQIGMIVCPAMVSIFTVGFIAVDRYIYILHGLYYQKWFTTTRVRISILCIWLIGITLSFIPASGWINTELRHSRCYYVTLFPGSLILLNSLLSIIPIVLVAVLYTIILIRALRNVREIKTTIKNVGAKSTNNELRIHMGGDRILGKYTQSVKYPTSNKFKIQRTASFNENYNYNRPRSEIFKIDEKSRSTVNLNERNDFQTSNSSADNQNNRDSCESEFSIYSISSRIPEQTVHVMSSEESRNKKTEGTKRKVQKMKEPNKWRAIIIVMLTSGSFIFTWMPFFITVIFFVFCEEKLTNPKCMHLRMMLSGPIATLAFLNSILNPMIYAWEPSQVRRISRLVVKMARWITFLLFIAVTHARHEQYEGHSLYRVAGPSDQFQYLEAYIDFLSITPAAKSTSRQLEVLMRLSSEEKGKWLKYFEDHDMPYSLVSNNLAQVLRAEDSYLMRSKEGEAEDTNSTMTWDSYYNAEEINKYIDEMGAKYPDLITVINAGRSYEGRQIKYVRISTTRFENLRKRVIVIDAGVHAREWVTTPVALYLIKQLAEGADKLLTENLDWIIIPLANPDGYEYSINEDRLWRKTRSKSHAGSDACPGVDGNRNFDFDWGSRPDSNIACSIIYEGPSPFSEPETRIIRDAVLSNLARTSLYISLHSYGNMFLYAWGTNGTLPSNGLSLHLAGIIMATAIEEVKLEKADSYIVGNAANVLYYTSGTSRDWTRGMGIPFTYTMELPGYEYGFLVPPTYIKQIVTESFVGIAAGARYVLSLY</sequence>
<dbReference type="Proteomes" id="UP000007151">
    <property type="component" value="Unassembled WGS sequence"/>
</dbReference>
<feature type="transmembrane region" description="Helical" evidence="18">
    <location>
        <begin position="110"/>
        <end position="133"/>
    </location>
</feature>
<dbReference type="PROSITE" id="PS50262">
    <property type="entry name" value="G_PROTEIN_RECEP_F1_2"/>
    <property type="match status" value="1"/>
</dbReference>
<keyword evidence="7 16" id="KW-0812">Transmembrane</keyword>
<dbReference type="PRINTS" id="PR00237">
    <property type="entry name" value="GPCRRHODOPSN"/>
</dbReference>
<evidence type="ECO:0000259" key="20">
    <source>
        <dbReference type="PROSITE" id="PS52035"/>
    </source>
</evidence>
<name>A0A212F2Y7_DANPL</name>
<evidence type="ECO:0000256" key="18">
    <source>
        <dbReference type="SAM" id="Phobius"/>
    </source>
</evidence>
<dbReference type="SUPFAM" id="SSF81321">
    <property type="entry name" value="Family A G protein-coupled receptor-like"/>
    <property type="match status" value="1"/>
</dbReference>
<evidence type="ECO:0000256" key="13">
    <source>
        <dbReference type="ARBA" id="ARBA00023049"/>
    </source>
</evidence>
<feature type="transmembrane region" description="Helical" evidence="18">
    <location>
        <begin position="288"/>
        <end position="315"/>
    </location>
</feature>
<evidence type="ECO:0000256" key="5">
    <source>
        <dbReference type="ARBA" id="ARBA00022645"/>
    </source>
</evidence>
<keyword evidence="14 18" id="KW-0472">Membrane</keyword>
<dbReference type="GO" id="GO:0006508">
    <property type="term" value="P:proteolysis"/>
    <property type="evidence" value="ECO:0007669"/>
    <property type="project" value="UniProtKB-KW"/>
</dbReference>
<evidence type="ECO:0000256" key="16">
    <source>
        <dbReference type="RuleBase" id="RU000688"/>
    </source>
</evidence>
<evidence type="ECO:0000259" key="19">
    <source>
        <dbReference type="PROSITE" id="PS50262"/>
    </source>
</evidence>
<dbReference type="PROSITE" id="PS00237">
    <property type="entry name" value="G_PROTEIN_RECEP_F1_1"/>
    <property type="match status" value="1"/>
</dbReference>
<evidence type="ECO:0000256" key="14">
    <source>
        <dbReference type="ARBA" id="ARBA00023136"/>
    </source>
</evidence>
<feature type="transmembrane region" description="Helical" evidence="18">
    <location>
        <begin position="67"/>
        <end position="90"/>
    </location>
</feature>
<reference evidence="21 22" key="1">
    <citation type="journal article" date="2011" name="Cell">
        <title>The monarch butterfly genome yields insights into long-distance migration.</title>
        <authorList>
            <person name="Zhan S."/>
            <person name="Merlin C."/>
            <person name="Boore J.L."/>
            <person name="Reppert S.M."/>
        </authorList>
    </citation>
    <scope>NUCLEOTIDE SEQUENCE [LARGE SCALE GENOMIC DNA]</scope>
    <source>
        <strain evidence="21">F-2</strain>
    </source>
</reference>
<feature type="region of interest" description="Disordered" evidence="17">
    <location>
        <begin position="257"/>
        <end position="278"/>
    </location>
</feature>
<dbReference type="Pfam" id="PF00001">
    <property type="entry name" value="7tm_1"/>
    <property type="match status" value="1"/>
</dbReference>
<evidence type="ECO:0000256" key="15">
    <source>
        <dbReference type="PROSITE-ProRule" id="PRU01379"/>
    </source>
</evidence>
<keyword evidence="9" id="KW-0732">Signal</keyword>
<dbReference type="GO" id="GO:0016020">
    <property type="term" value="C:membrane"/>
    <property type="evidence" value="ECO:0007669"/>
    <property type="project" value="UniProtKB-SubCell"/>
</dbReference>
<evidence type="ECO:0000313" key="21">
    <source>
        <dbReference type="EMBL" id="OWR48083.1"/>
    </source>
</evidence>
<keyword evidence="10" id="KW-0378">Hydrolase</keyword>
<dbReference type="InterPro" id="IPR000276">
    <property type="entry name" value="GPCR_Rhodpsn"/>
</dbReference>
<dbReference type="PROSITE" id="PS52035">
    <property type="entry name" value="PEPTIDASE_M14"/>
    <property type="match status" value="1"/>
</dbReference>
<dbReference type="GO" id="GO:0005615">
    <property type="term" value="C:extracellular space"/>
    <property type="evidence" value="ECO:0007669"/>
    <property type="project" value="TreeGrafter"/>
</dbReference>
<evidence type="ECO:0000256" key="12">
    <source>
        <dbReference type="ARBA" id="ARBA00022989"/>
    </source>
</evidence>
<keyword evidence="16" id="KW-0297">G-protein coupled receptor</keyword>
<feature type="region of interest" description="Disordered" evidence="17">
    <location>
        <begin position="218"/>
        <end position="237"/>
    </location>
</feature>
<evidence type="ECO:0000256" key="8">
    <source>
        <dbReference type="ARBA" id="ARBA00022723"/>
    </source>
</evidence>
<evidence type="ECO:0000313" key="22">
    <source>
        <dbReference type="Proteomes" id="UP000007151"/>
    </source>
</evidence>
<dbReference type="SMART" id="SM00631">
    <property type="entry name" value="Zn_pept"/>
    <property type="match status" value="1"/>
</dbReference>
<dbReference type="FunFam" id="3.40.630.10:FF:000084">
    <property type="entry name" value="Carboxypeptidase B2"/>
    <property type="match status" value="1"/>
</dbReference>
<dbReference type="KEGG" id="dpl:KGM_202239"/>
<dbReference type="SUPFAM" id="SSF54897">
    <property type="entry name" value="Protease propeptides/inhibitors"/>
    <property type="match status" value="1"/>
</dbReference>
<keyword evidence="8" id="KW-0479">Metal-binding</keyword>
<dbReference type="Gene3D" id="3.40.630.10">
    <property type="entry name" value="Zn peptidases"/>
    <property type="match status" value="1"/>
</dbReference>
<evidence type="ECO:0000256" key="10">
    <source>
        <dbReference type="ARBA" id="ARBA00022801"/>
    </source>
</evidence>
<dbReference type="GO" id="GO:0004181">
    <property type="term" value="F:metallocarboxypeptidase activity"/>
    <property type="evidence" value="ECO:0007669"/>
    <property type="project" value="InterPro"/>
</dbReference>
<keyword evidence="6" id="KW-0645">Protease</keyword>
<dbReference type="PANTHER" id="PTHR11705">
    <property type="entry name" value="PROTEASE FAMILY M14 CARBOXYPEPTIDASE A,B"/>
    <property type="match status" value="1"/>
</dbReference>
<comment type="similarity">
    <text evidence="4 16">Belongs to the G-protein coupled receptor 1 family.</text>
</comment>
<keyword evidence="12 18" id="KW-1133">Transmembrane helix</keyword>
<comment type="caution">
    <text evidence="21">The sequence shown here is derived from an EMBL/GenBank/DDBJ whole genome shotgun (WGS) entry which is preliminary data.</text>
</comment>
<dbReference type="InterPro" id="IPR017452">
    <property type="entry name" value="GPCR_Rhodpsn_7TM"/>
</dbReference>
<keyword evidence="22" id="KW-1185">Reference proteome</keyword>
<dbReference type="FunCoup" id="A0A212F2Y7">
    <property type="interactions" value="36"/>
</dbReference>
<evidence type="ECO:0000256" key="7">
    <source>
        <dbReference type="ARBA" id="ARBA00022692"/>
    </source>
</evidence>
<proteinExistence type="inferred from homology"/>
<feature type="transmembrane region" description="Helical" evidence="18">
    <location>
        <begin position="24"/>
        <end position="46"/>
    </location>
</feature>
<evidence type="ECO:0000256" key="11">
    <source>
        <dbReference type="ARBA" id="ARBA00022833"/>
    </source>
</evidence>